<keyword evidence="1" id="KW-0732">Signal</keyword>
<feature type="chain" id="PRO_5002433026" evidence="1">
    <location>
        <begin position="24"/>
        <end position="58"/>
    </location>
</feature>
<sequence>MPHNTANMLLWKVPAFLIFSTIFHTPMEVPPQRCKHDANVSSFTPIQTLQRNAPLVHG</sequence>
<dbReference type="EMBL" id="GBXM01048027">
    <property type="protein sequence ID" value="JAH60550.1"/>
    <property type="molecule type" value="Transcribed_RNA"/>
</dbReference>
<feature type="signal peptide" evidence="1">
    <location>
        <begin position="1"/>
        <end position="23"/>
    </location>
</feature>
<protein>
    <submittedName>
        <fullName evidence="2">Uncharacterized protein</fullName>
    </submittedName>
</protein>
<accession>A0A0E9U5W0</accession>
<proteinExistence type="predicted"/>
<name>A0A0E9U5W0_ANGAN</name>
<reference evidence="2" key="2">
    <citation type="journal article" date="2015" name="Fish Shellfish Immunol.">
        <title>Early steps in the European eel (Anguilla anguilla)-Vibrio vulnificus interaction in the gills: Role of the RtxA13 toxin.</title>
        <authorList>
            <person name="Callol A."/>
            <person name="Pajuelo D."/>
            <person name="Ebbesson L."/>
            <person name="Teles M."/>
            <person name="MacKenzie S."/>
            <person name="Amaro C."/>
        </authorList>
    </citation>
    <scope>NUCLEOTIDE SEQUENCE</scope>
</reference>
<evidence type="ECO:0000313" key="2">
    <source>
        <dbReference type="EMBL" id="JAH60550.1"/>
    </source>
</evidence>
<reference evidence="2" key="1">
    <citation type="submission" date="2014-11" db="EMBL/GenBank/DDBJ databases">
        <authorList>
            <person name="Amaro Gonzalez C."/>
        </authorList>
    </citation>
    <scope>NUCLEOTIDE SEQUENCE</scope>
</reference>
<dbReference type="AlphaFoldDB" id="A0A0E9U5W0"/>
<evidence type="ECO:0000256" key="1">
    <source>
        <dbReference type="SAM" id="SignalP"/>
    </source>
</evidence>
<organism evidence="2">
    <name type="scientific">Anguilla anguilla</name>
    <name type="common">European freshwater eel</name>
    <name type="synonym">Muraena anguilla</name>
    <dbReference type="NCBI Taxonomy" id="7936"/>
    <lineage>
        <taxon>Eukaryota</taxon>
        <taxon>Metazoa</taxon>
        <taxon>Chordata</taxon>
        <taxon>Craniata</taxon>
        <taxon>Vertebrata</taxon>
        <taxon>Euteleostomi</taxon>
        <taxon>Actinopterygii</taxon>
        <taxon>Neopterygii</taxon>
        <taxon>Teleostei</taxon>
        <taxon>Anguilliformes</taxon>
        <taxon>Anguillidae</taxon>
        <taxon>Anguilla</taxon>
    </lineage>
</organism>